<feature type="compositionally biased region" description="Polar residues" evidence="4">
    <location>
        <begin position="53"/>
        <end position="80"/>
    </location>
</feature>
<keyword evidence="6" id="KW-0238">DNA-binding</keyword>
<evidence type="ECO:0000259" key="5">
    <source>
        <dbReference type="Pfam" id="PF00172"/>
    </source>
</evidence>
<dbReference type="InterPro" id="IPR001138">
    <property type="entry name" value="Zn2Cys6_DnaBD"/>
</dbReference>
<evidence type="ECO:0000256" key="3">
    <source>
        <dbReference type="ARBA" id="ARBA00023242"/>
    </source>
</evidence>
<keyword evidence="7" id="KW-1185">Reference proteome</keyword>
<dbReference type="Pfam" id="PF00172">
    <property type="entry name" value="Zn_clus"/>
    <property type="match status" value="1"/>
</dbReference>
<evidence type="ECO:0000256" key="4">
    <source>
        <dbReference type="SAM" id="MobiDB-lite"/>
    </source>
</evidence>
<dbReference type="InterPro" id="IPR053157">
    <property type="entry name" value="Sterol_Uptake_Regulator"/>
</dbReference>
<keyword evidence="3" id="KW-0539">Nucleus</keyword>
<dbReference type="GO" id="GO:0003677">
    <property type="term" value="F:DNA binding"/>
    <property type="evidence" value="ECO:0007669"/>
    <property type="project" value="UniProtKB-KW"/>
</dbReference>
<dbReference type="PANTHER" id="PTHR47784">
    <property type="entry name" value="STEROL UPTAKE CONTROL PROTEIN 2"/>
    <property type="match status" value="1"/>
</dbReference>
<evidence type="ECO:0000313" key="6">
    <source>
        <dbReference type="EMBL" id="CDM32621.1"/>
    </source>
</evidence>
<protein>
    <submittedName>
        <fullName evidence="6">Zn(2)-C6 fungal-type DNA-binding domain</fullName>
    </submittedName>
</protein>
<proteinExistence type="predicted"/>
<dbReference type="AlphaFoldDB" id="W6Q9C5"/>
<sequence length="116" mass="13138">MMSPLRIPNISRNRRDQCRRRVKCDKQDLPCLNCMSPELDCTYLKGMVCNAASSRPQSHTVPISYSKSGSSPWQGGVNSPESKHSRSRQVNDMELIHKYSTETYRSLSANDSENSI</sequence>
<evidence type="ECO:0000256" key="2">
    <source>
        <dbReference type="ARBA" id="ARBA00023163"/>
    </source>
</evidence>
<evidence type="ECO:0000256" key="1">
    <source>
        <dbReference type="ARBA" id="ARBA00023015"/>
    </source>
</evidence>
<name>W6Q9C5_PENRF</name>
<keyword evidence="1" id="KW-0805">Transcription regulation</keyword>
<dbReference type="GO" id="GO:0008270">
    <property type="term" value="F:zinc ion binding"/>
    <property type="evidence" value="ECO:0007669"/>
    <property type="project" value="InterPro"/>
</dbReference>
<feature type="region of interest" description="Disordered" evidence="4">
    <location>
        <begin position="53"/>
        <end position="92"/>
    </location>
</feature>
<organism evidence="6 7">
    <name type="scientific">Penicillium roqueforti (strain FM164)</name>
    <dbReference type="NCBI Taxonomy" id="1365484"/>
    <lineage>
        <taxon>Eukaryota</taxon>
        <taxon>Fungi</taxon>
        <taxon>Dikarya</taxon>
        <taxon>Ascomycota</taxon>
        <taxon>Pezizomycotina</taxon>
        <taxon>Eurotiomycetes</taxon>
        <taxon>Eurotiomycetidae</taxon>
        <taxon>Eurotiales</taxon>
        <taxon>Aspergillaceae</taxon>
        <taxon>Penicillium</taxon>
    </lineage>
</organism>
<accession>W6Q9C5</accession>
<dbReference type="EMBL" id="HG792016">
    <property type="protein sequence ID" value="CDM32621.1"/>
    <property type="molecule type" value="Genomic_DNA"/>
</dbReference>
<dbReference type="OrthoDB" id="5350673at2759"/>
<dbReference type="Proteomes" id="UP000030686">
    <property type="component" value="Unassembled WGS sequence"/>
</dbReference>
<dbReference type="GO" id="GO:0001228">
    <property type="term" value="F:DNA-binding transcription activator activity, RNA polymerase II-specific"/>
    <property type="evidence" value="ECO:0007669"/>
    <property type="project" value="TreeGrafter"/>
</dbReference>
<keyword evidence="2" id="KW-0804">Transcription</keyword>
<dbReference type="PANTHER" id="PTHR47784:SF10">
    <property type="entry name" value="TRANSCRIPTION FACTOR, PUTATIVE (AFU_ORTHOLOGUE AFUA_6G14150)-RELATED"/>
    <property type="match status" value="1"/>
</dbReference>
<gene>
    <name evidence="6" type="ORF">PROQFM164_S02g002772</name>
</gene>
<dbReference type="CDD" id="cd00067">
    <property type="entry name" value="GAL4"/>
    <property type="match status" value="1"/>
</dbReference>
<dbReference type="STRING" id="1365484.W6Q9C5"/>
<feature type="domain" description="Zn(2)-C6 fungal-type" evidence="5">
    <location>
        <begin position="16"/>
        <end position="43"/>
    </location>
</feature>
<evidence type="ECO:0000313" key="7">
    <source>
        <dbReference type="Proteomes" id="UP000030686"/>
    </source>
</evidence>
<reference evidence="6" key="1">
    <citation type="journal article" date="2014" name="Nat. Commun.">
        <title>Multiple recent horizontal transfers of a large genomic region in cheese making fungi.</title>
        <authorList>
            <person name="Cheeseman K."/>
            <person name="Ropars J."/>
            <person name="Renault P."/>
            <person name="Dupont J."/>
            <person name="Gouzy J."/>
            <person name="Branca A."/>
            <person name="Abraham A.L."/>
            <person name="Ceppi M."/>
            <person name="Conseiller E."/>
            <person name="Debuchy R."/>
            <person name="Malagnac F."/>
            <person name="Goarin A."/>
            <person name="Silar P."/>
            <person name="Lacoste S."/>
            <person name="Sallet E."/>
            <person name="Bensimon A."/>
            <person name="Giraud T."/>
            <person name="Brygoo Y."/>
        </authorList>
    </citation>
    <scope>NUCLEOTIDE SEQUENCE [LARGE SCALE GENOMIC DNA]</scope>
    <source>
        <strain evidence="6">FM164</strain>
    </source>
</reference>
<feature type="compositionally biased region" description="Basic and acidic residues" evidence="4">
    <location>
        <begin position="81"/>
        <end position="92"/>
    </location>
</feature>